<comment type="similarity">
    <text evidence="1">Belongs to the ROK (NagC/XylR) family.</text>
</comment>
<dbReference type="OrthoDB" id="9810372at2"/>
<keyword evidence="3" id="KW-1185">Reference proteome</keyword>
<protein>
    <submittedName>
        <fullName evidence="2">ROK family protein</fullName>
    </submittedName>
</protein>
<dbReference type="PANTHER" id="PTHR18964">
    <property type="entry name" value="ROK (REPRESSOR, ORF, KINASE) FAMILY"/>
    <property type="match status" value="1"/>
</dbReference>
<proteinExistence type="inferred from homology"/>
<evidence type="ECO:0000256" key="1">
    <source>
        <dbReference type="ARBA" id="ARBA00006479"/>
    </source>
</evidence>
<organism evidence="2 3">
    <name type="scientific">Stackebrandtia nassauensis (strain DSM 44728 / CIP 108903 / NRRL B-16338 / NBRC 102104 / LLR-40K-21)</name>
    <dbReference type="NCBI Taxonomy" id="446470"/>
    <lineage>
        <taxon>Bacteria</taxon>
        <taxon>Bacillati</taxon>
        <taxon>Actinomycetota</taxon>
        <taxon>Actinomycetes</taxon>
        <taxon>Glycomycetales</taxon>
        <taxon>Glycomycetaceae</taxon>
        <taxon>Stackebrandtia</taxon>
    </lineage>
</organism>
<dbReference type="InterPro" id="IPR036388">
    <property type="entry name" value="WH-like_DNA-bd_sf"/>
</dbReference>
<dbReference type="EMBL" id="CP001778">
    <property type="protein sequence ID" value="ADD42754.1"/>
    <property type="molecule type" value="Genomic_DNA"/>
</dbReference>
<reference evidence="2 3" key="1">
    <citation type="journal article" date="2009" name="Stand. Genomic Sci.">
        <title>Complete genome sequence of Stackebrandtia nassauensis type strain (LLR-40K-21).</title>
        <authorList>
            <person name="Munk C."/>
            <person name="Lapidus A."/>
            <person name="Copeland A."/>
            <person name="Jando M."/>
            <person name="Mayilraj S."/>
            <person name="Glavina Del Rio T."/>
            <person name="Nolan M."/>
            <person name="Chen F."/>
            <person name="Lucas S."/>
            <person name="Tice H."/>
            <person name="Cheng J.F."/>
            <person name="Han C."/>
            <person name="Detter J.C."/>
            <person name="Bruce D."/>
            <person name="Goodwin L."/>
            <person name="Chain P."/>
            <person name="Pitluck S."/>
            <person name="Goker M."/>
            <person name="Ovchinikova G."/>
            <person name="Pati A."/>
            <person name="Ivanova N."/>
            <person name="Mavromatis K."/>
            <person name="Chen A."/>
            <person name="Palaniappan K."/>
            <person name="Land M."/>
            <person name="Hauser L."/>
            <person name="Chang Y.J."/>
            <person name="Jeffries C.D."/>
            <person name="Bristow J."/>
            <person name="Eisen J.A."/>
            <person name="Markowitz V."/>
            <person name="Hugenholtz P."/>
            <person name="Kyrpides N.C."/>
            <person name="Klenk H.P."/>
        </authorList>
    </citation>
    <scope>NUCLEOTIDE SEQUENCE [LARGE SCALE GENOMIC DNA]</scope>
    <source>
        <strain evidence="3">DSM 44728 / CIP 108903 / NRRL B-16338 / NBRC 102104 / LLR-40K-21</strain>
    </source>
</reference>
<dbReference type="InterPro" id="IPR000600">
    <property type="entry name" value="ROK"/>
</dbReference>
<sequence>MRMGSATMVFVPRLRTSEDLRVHNETRLLRAIHDGQATATRSLLTRELGMARGTASVLVAELIDARLLAETPAPTASRGRPTRIPGPHPHGPIALTVDLREDGWELAAGELGGVTETLATAGHSGSPQRVFAELANTLRHEVELSGGRVVGVGMSVAGPVRDGRLVHVPHLAWDATDVSELLADVGVPVLLGNDATLAALAEARRGALRGIGTGIHLYVDFDVGGSLVVDGRPLGGATGIAGEFGHMRLTGGTAPCMCGARGCWGLEIGANTLLRALGEQAGYGRGRAQAERLLEQAITGRSPQAAQALRANASALGAGLGALVNANDPELITLSGFGVAIHDFAPELVRQSYLEALMTFHRDAPPAIVATRLGRRGPILGAMELVFDEFLTPDAVRAWIDAHRGDG</sequence>
<accession>D3QAH1</accession>
<evidence type="ECO:0000313" key="3">
    <source>
        <dbReference type="Proteomes" id="UP000000844"/>
    </source>
</evidence>
<dbReference type="InterPro" id="IPR036390">
    <property type="entry name" value="WH_DNA-bd_sf"/>
</dbReference>
<dbReference type="Pfam" id="PF00480">
    <property type="entry name" value="ROK"/>
    <property type="match status" value="1"/>
</dbReference>
<dbReference type="AlphaFoldDB" id="D3QAH1"/>
<dbReference type="PANTHER" id="PTHR18964:SF149">
    <property type="entry name" value="BIFUNCTIONAL UDP-N-ACETYLGLUCOSAMINE 2-EPIMERASE_N-ACETYLMANNOSAMINE KINASE"/>
    <property type="match status" value="1"/>
</dbReference>
<gene>
    <name evidence="2" type="ordered locus">Snas_3083</name>
</gene>
<dbReference type="HOGENOM" id="CLU_036604_13_2_11"/>
<dbReference type="KEGG" id="sna:Snas_3083"/>
<dbReference type="STRING" id="446470.Snas_3083"/>
<name>D3QAH1_STANL</name>
<dbReference type="Proteomes" id="UP000000844">
    <property type="component" value="Chromosome"/>
</dbReference>
<dbReference type="Gene3D" id="1.10.10.10">
    <property type="entry name" value="Winged helix-like DNA-binding domain superfamily/Winged helix DNA-binding domain"/>
    <property type="match status" value="1"/>
</dbReference>
<dbReference type="SUPFAM" id="SSF46785">
    <property type="entry name" value="Winged helix' DNA-binding domain"/>
    <property type="match status" value="1"/>
</dbReference>
<dbReference type="eggNOG" id="COG1940">
    <property type="taxonomic scope" value="Bacteria"/>
</dbReference>
<dbReference type="SUPFAM" id="SSF53067">
    <property type="entry name" value="Actin-like ATPase domain"/>
    <property type="match status" value="1"/>
</dbReference>
<dbReference type="Gene3D" id="3.30.420.40">
    <property type="match status" value="2"/>
</dbReference>
<dbReference type="InterPro" id="IPR043129">
    <property type="entry name" value="ATPase_NBD"/>
</dbReference>
<evidence type="ECO:0000313" key="2">
    <source>
        <dbReference type="EMBL" id="ADD42754.1"/>
    </source>
</evidence>